<comment type="caution">
    <text evidence="1">The sequence shown here is derived from an EMBL/GenBank/DDBJ whole genome shotgun (WGS) entry which is preliminary data.</text>
</comment>
<evidence type="ECO:0000313" key="1">
    <source>
        <dbReference type="EMBL" id="KAI3778700.1"/>
    </source>
</evidence>
<dbReference type="EMBL" id="CM042010">
    <property type="protein sequence ID" value="KAI3778700.1"/>
    <property type="molecule type" value="Genomic_DNA"/>
</dbReference>
<evidence type="ECO:0000313" key="2">
    <source>
        <dbReference type="Proteomes" id="UP001055811"/>
    </source>
</evidence>
<reference evidence="2" key="1">
    <citation type="journal article" date="2022" name="Mol. Ecol. Resour.">
        <title>The genomes of chicory, endive, great burdock and yacon provide insights into Asteraceae palaeo-polyploidization history and plant inulin production.</title>
        <authorList>
            <person name="Fan W."/>
            <person name="Wang S."/>
            <person name="Wang H."/>
            <person name="Wang A."/>
            <person name="Jiang F."/>
            <person name="Liu H."/>
            <person name="Zhao H."/>
            <person name="Xu D."/>
            <person name="Zhang Y."/>
        </authorList>
    </citation>
    <scope>NUCLEOTIDE SEQUENCE [LARGE SCALE GENOMIC DNA]</scope>
    <source>
        <strain evidence="2">cv. Punajuju</strain>
    </source>
</reference>
<name>A0ACB9G6L8_CICIN</name>
<reference evidence="1 2" key="2">
    <citation type="journal article" date="2022" name="Mol. Ecol. Resour.">
        <title>The genomes of chicory, endive, great burdock and yacon provide insights into Asteraceae paleo-polyploidization history and plant inulin production.</title>
        <authorList>
            <person name="Fan W."/>
            <person name="Wang S."/>
            <person name="Wang H."/>
            <person name="Wang A."/>
            <person name="Jiang F."/>
            <person name="Liu H."/>
            <person name="Zhao H."/>
            <person name="Xu D."/>
            <person name="Zhang Y."/>
        </authorList>
    </citation>
    <scope>NUCLEOTIDE SEQUENCE [LARGE SCALE GENOMIC DNA]</scope>
    <source>
        <strain evidence="2">cv. Punajuju</strain>
        <tissue evidence="1">Leaves</tissue>
    </source>
</reference>
<sequence>MLDTNALVKDFLNKLKRRRVLIIRKIEGSKAIAKVTAELLPSVISQQRLPNTNQAGALIDAIKAIGEQLVAANPVELAVGNIVRRVEDQNRYETSNKKPKHEGHILAKELISRGLQTTVITDSAVFAMISRVNMVIVGAHAVMANGGVIAPVGLNMVALAAQRHAVPFVVLAGIHKNEKN</sequence>
<proteinExistence type="predicted"/>
<accession>A0ACB9G6L8</accession>
<keyword evidence="2" id="KW-1185">Reference proteome</keyword>
<dbReference type="Proteomes" id="UP001055811">
    <property type="component" value="Linkage Group LG02"/>
</dbReference>
<gene>
    <name evidence="1" type="ORF">L2E82_08083</name>
</gene>
<protein>
    <submittedName>
        <fullName evidence="1">Uncharacterized protein</fullName>
    </submittedName>
</protein>
<organism evidence="1 2">
    <name type="scientific">Cichorium intybus</name>
    <name type="common">Chicory</name>
    <dbReference type="NCBI Taxonomy" id="13427"/>
    <lineage>
        <taxon>Eukaryota</taxon>
        <taxon>Viridiplantae</taxon>
        <taxon>Streptophyta</taxon>
        <taxon>Embryophyta</taxon>
        <taxon>Tracheophyta</taxon>
        <taxon>Spermatophyta</taxon>
        <taxon>Magnoliopsida</taxon>
        <taxon>eudicotyledons</taxon>
        <taxon>Gunneridae</taxon>
        <taxon>Pentapetalae</taxon>
        <taxon>asterids</taxon>
        <taxon>campanulids</taxon>
        <taxon>Asterales</taxon>
        <taxon>Asteraceae</taxon>
        <taxon>Cichorioideae</taxon>
        <taxon>Cichorieae</taxon>
        <taxon>Cichoriinae</taxon>
        <taxon>Cichorium</taxon>
    </lineage>
</organism>